<dbReference type="GO" id="GO:0043461">
    <property type="term" value="P:proton-transporting ATP synthase complex assembly"/>
    <property type="evidence" value="ECO:0007669"/>
    <property type="project" value="InterPro"/>
</dbReference>
<dbReference type="Gene3D" id="1.10.3580.10">
    <property type="entry name" value="ATP12 ATPase"/>
    <property type="match status" value="1"/>
</dbReference>
<gene>
    <name evidence="4" type="ORF">FLO80_04985</name>
</gene>
<evidence type="ECO:0000256" key="1">
    <source>
        <dbReference type="ARBA" id="ARBA00008231"/>
    </source>
</evidence>
<dbReference type="PANTHER" id="PTHR21013">
    <property type="entry name" value="ATP SYNTHASE MITOCHONDRIAL F1 COMPLEX ASSEMBLY FACTOR 2/ATP12 PROTEIN, MITOCHONDRIAL PRECURSOR"/>
    <property type="match status" value="1"/>
</dbReference>
<dbReference type="PANTHER" id="PTHR21013:SF10">
    <property type="entry name" value="ATP SYNTHASE MITOCHONDRIAL F1 COMPLEX ASSEMBLY FACTOR 2"/>
    <property type="match status" value="1"/>
</dbReference>
<organism evidence="4 5">
    <name type="scientific">Aquicoccus porphyridii</name>
    <dbReference type="NCBI Taxonomy" id="1852029"/>
    <lineage>
        <taxon>Bacteria</taxon>
        <taxon>Pseudomonadati</taxon>
        <taxon>Pseudomonadota</taxon>
        <taxon>Alphaproteobacteria</taxon>
        <taxon>Rhodobacterales</taxon>
        <taxon>Paracoccaceae</taxon>
        <taxon>Aquicoccus</taxon>
    </lineage>
</organism>
<evidence type="ECO:0000256" key="3">
    <source>
        <dbReference type="ARBA" id="ARBA00023186"/>
    </source>
</evidence>
<dbReference type="InterPro" id="IPR023335">
    <property type="entry name" value="ATP12_ortho_dom_sf"/>
</dbReference>
<dbReference type="AlphaFoldDB" id="A0A5A9ZSZ4"/>
<dbReference type="InterPro" id="IPR011419">
    <property type="entry name" value="ATP12_ATP_synth-F1-assembly"/>
</dbReference>
<dbReference type="Pfam" id="PF07542">
    <property type="entry name" value="ATP12"/>
    <property type="match status" value="1"/>
</dbReference>
<comment type="similarity">
    <text evidence="1">Belongs to the ATP12 family.</text>
</comment>
<dbReference type="Gene3D" id="3.30.2180.10">
    <property type="entry name" value="ATP12-like"/>
    <property type="match status" value="1"/>
</dbReference>
<name>A0A5A9ZSZ4_9RHOB</name>
<keyword evidence="2" id="KW-0809">Transit peptide</keyword>
<keyword evidence="3" id="KW-0143">Chaperone</keyword>
<dbReference type="RefSeq" id="WP_111363318.1">
    <property type="nucleotide sequence ID" value="NZ_VINQ01000002.1"/>
</dbReference>
<dbReference type="EMBL" id="VINQ01000002">
    <property type="protein sequence ID" value="KAA0920463.1"/>
    <property type="molecule type" value="Genomic_DNA"/>
</dbReference>
<dbReference type="SUPFAM" id="SSF160909">
    <property type="entry name" value="ATP12-like"/>
    <property type="match status" value="1"/>
</dbReference>
<reference evidence="4 5" key="1">
    <citation type="submission" date="2019-07" db="EMBL/GenBank/DDBJ databases">
        <title>Aquicoccus porphyridii gen. nov., sp. nov., isolated from a small marine red alga, Porphyridium marinum.</title>
        <authorList>
            <person name="Liu L."/>
        </authorList>
    </citation>
    <scope>NUCLEOTIDE SEQUENCE [LARGE SCALE GENOMIC DNA]</scope>
    <source>
        <strain evidence="4 5">L1 8-17</strain>
    </source>
</reference>
<evidence type="ECO:0000256" key="2">
    <source>
        <dbReference type="ARBA" id="ARBA00022946"/>
    </source>
</evidence>
<accession>A0A5A9ZSZ4</accession>
<comment type="caution">
    <text evidence="4">The sequence shown here is derived from an EMBL/GenBank/DDBJ whole genome shotgun (WGS) entry which is preliminary data.</text>
</comment>
<sequence>MSEWKAKRFWKEASIAPESESGGFGVLLDGRPVRSPAKALLVLPNAAMARAVAAEWNAQGDVLDPTTMPYTRSANAAIDKVRPQHEEVAALIAAYGDSDLLCYRAEAPDELVARQEAEWDPMLDWLKSRHGIALVPVTGVIHKAQSMDSIEKIQGITRSMTAFELTGFHDLVSLSGSFVLGLAAAERVRPAQELWALSRIDETWQAEQWGRDADSEKAAMLRAQAFAHAMRFFELANSDADAA</sequence>
<proteinExistence type="inferred from homology"/>
<evidence type="ECO:0000313" key="4">
    <source>
        <dbReference type="EMBL" id="KAA0920463.1"/>
    </source>
</evidence>
<keyword evidence="5" id="KW-1185">Reference proteome</keyword>
<dbReference type="InterPro" id="IPR042272">
    <property type="entry name" value="ATP12_ATP_synth-F1-assembly_N"/>
</dbReference>
<dbReference type="Proteomes" id="UP000325291">
    <property type="component" value="Unassembled WGS sequence"/>
</dbReference>
<protein>
    <submittedName>
        <fullName evidence="4">ATPase</fullName>
    </submittedName>
</protein>
<evidence type="ECO:0000313" key="5">
    <source>
        <dbReference type="Proteomes" id="UP000325291"/>
    </source>
</evidence>